<comment type="caution">
    <text evidence="1">The sequence shown here is derived from an EMBL/GenBank/DDBJ whole genome shotgun (WGS) entry which is preliminary data.</text>
</comment>
<dbReference type="OrthoDB" id="7277945at2"/>
<dbReference type="SUPFAM" id="SSF52540">
    <property type="entry name" value="P-loop containing nucleoside triphosphate hydrolases"/>
    <property type="match status" value="1"/>
</dbReference>
<dbReference type="InterPro" id="IPR027417">
    <property type="entry name" value="P-loop_NTPase"/>
</dbReference>
<reference evidence="1 2" key="1">
    <citation type="submission" date="2019-03" db="EMBL/GenBank/DDBJ databases">
        <title>The complete genome sequence of Neokomagataea sp. Jb2 NBRC113641.</title>
        <authorList>
            <person name="Chua K.-O."/>
            <person name="Chan K.-G."/>
            <person name="See-Too W.-S."/>
        </authorList>
    </citation>
    <scope>NUCLEOTIDE SEQUENCE [LARGE SCALE GENOMIC DNA]</scope>
    <source>
        <strain evidence="1 2">Jb2</strain>
    </source>
</reference>
<gene>
    <name evidence="1" type="ORF">E3202_01580</name>
</gene>
<sequence>MRRNKKTPALTEDLAVLPLGPVLELSEARPLYIDEGVSPVAYSLTLAAGECALIECHDSQLAQRFTDLCAGMFTLASGSAKCLGLDWQTLDERRTNALRGLMGRVGEEAGWIDFDPMQINILAPSLYHTYTPLDELVDQATTLSEIFGLPGLPIEMPPHMSFLDRRRSEYVRAFMGEPILLLLADPISREPEDLYNAFLGQMTMACDRGCAVVWIASDRSVWKDYAQEDMQFLRLSDGGLNPMRGL</sequence>
<keyword evidence="1" id="KW-0067">ATP-binding</keyword>
<evidence type="ECO:0000313" key="2">
    <source>
        <dbReference type="Proteomes" id="UP000315037"/>
    </source>
</evidence>
<proteinExistence type="predicted"/>
<accession>A0A506UQS1</accession>
<dbReference type="Gene3D" id="3.40.50.300">
    <property type="entry name" value="P-loop containing nucleotide triphosphate hydrolases"/>
    <property type="match status" value="1"/>
</dbReference>
<name>A0A506UQS1_9PROT</name>
<protein>
    <submittedName>
        <fullName evidence="1">ABC transporter ATP-binding protein</fullName>
    </submittedName>
</protein>
<keyword evidence="1" id="KW-0547">Nucleotide-binding</keyword>
<organism evidence="1 2">
    <name type="scientific">Oecophyllibacter saccharovorans</name>
    <dbReference type="NCBI Taxonomy" id="2558360"/>
    <lineage>
        <taxon>Bacteria</taxon>
        <taxon>Pseudomonadati</taxon>
        <taxon>Pseudomonadota</taxon>
        <taxon>Alphaproteobacteria</taxon>
        <taxon>Acetobacterales</taxon>
        <taxon>Acetobacteraceae</taxon>
        <taxon>Oecophyllibacter</taxon>
    </lineage>
</organism>
<dbReference type="Proteomes" id="UP000315037">
    <property type="component" value="Unassembled WGS sequence"/>
</dbReference>
<dbReference type="EMBL" id="SORZ01000001">
    <property type="protein sequence ID" value="TPW35678.1"/>
    <property type="molecule type" value="Genomic_DNA"/>
</dbReference>
<dbReference type="GO" id="GO:0005524">
    <property type="term" value="F:ATP binding"/>
    <property type="evidence" value="ECO:0007669"/>
    <property type="project" value="UniProtKB-KW"/>
</dbReference>
<evidence type="ECO:0000313" key="1">
    <source>
        <dbReference type="EMBL" id="TPW35678.1"/>
    </source>
</evidence>
<dbReference type="AlphaFoldDB" id="A0A506UQS1"/>
<keyword evidence="2" id="KW-1185">Reference proteome</keyword>
<dbReference type="RefSeq" id="WP_141450640.1">
    <property type="nucleotide sequence ID" value="NZ_CP038143.1"/>
</dbReference>